<sequence>MKSNILKAQVEAGHKVVREDSLTGSKNSNIQDAAARNILPSGKTQSSPSASSPVFQNNLKTTSASNTFIPNALNEDNAASNHEELLIPANLAPAEEAAVSKSAPDDQDVFLSSLTENLIDFTEATPRVSSQPTITPRWLVPTGLMSNGPLGNDVALSLKAVKGSTEALLSSAGLPPCQQTAEVLASPVAEDATVRTKCLLTTEL</sequence>
<reference evidence="2" key="2">
    <citation type="submission" date="2025-09" db="UniProtKB">
        <authorList>
            <consortium name="Ensembl"/>
        </authorList>
    </citation>
    <scope>IDENTIFICATION</scope>
</reference>
<evidence type="ECO:0000313" key="2">
    <source>
        <dbReference type="Ensembl" id="ENSCPIP00010006270.1"/>
    </source>
</evidence>
<evidence type="ECO:0000313" key="3">
    <source>
        <dbReference type="Proteomes" id="UP000694543"/>
    </source>
</evidence>
<reference evidence="2" key="1">
    <citation type="submission" date="2025-08" db="UniProtKB">
        <authorList>
            <consortium name="Ensembl"/>
        </authorList>
    </citation>
    <scope>IDENTIFICATION</scope>
</reference>
<protein>
    <submittedName>
        <fullName evidence="2">Uncharacterized protein</fullName>
    </submittedName>
</protein>
<name>A0A8C3PX68_CHRPC</name>
<proteinExistence type="predicted"/>
<accession>A0A8C3PX68</accession>
<feature type="compositionally biased region" description="Basic and acidic residues" evidence="1">
    <location>
        <begin position="12"/>
        <end position="21"/>
    </location>
</feature>
<keyword evidence="3" id="KW-1185">Reference proteome</keyword>
<feature type="region of interest" description="Disordered" evidence="1">
    <location>
        <begin position="1"/>
        <end position="57"/>
    </location>
</feature>
<evidence type="ECO:0000256" key="1">
    <source>
        <dbReference type="SAM" id="MobiDB-lite"/>
    </source>
</evidence>
<dbReference type="AlphaFoldDB" id="A0A8C3PX68"/>
<dbReference type="Ensembl" id="ENSCPIT00010007404.1">
    <property type="protein sequence ID" value="ENSCPIP00010006270.1"/>
    <property type="gene ID" value="ENSCPIG00010004879.1"/>
</dbReference>
<feature type="compositionally biased region" description="Polar residues" evidence="1">
    <location>
        <begin position="22"/>
        <end position="31"/>
    </location>
</feature>
<feature type="compositionally biased region" description="Polar residues" evidence="1">
    <location>
        <begin position="42"/>
        <end position="57"/>
    </location>
</feature>
<dbReference type="Proteomes" id="UP000694543">
    <property type="component" value="Unplaced"/>
</dbReference>
<organism evidence="2 3">
    <name type="scientific">Chrysolophus pictus</name>
    <name type="common">Golden pheasant</name>
    <name type="synonym">Phasianus pictus</name>
    <dbReference type="NCBI Taxonomy" id="9089"/>
    <lineage>
        <taxon>Eukaryota</taxon>
        <taxon>Metazoa</taxon>
        <taxon>Chordata</taxon>
        <taxon>Craniata</taxon>
        <taxon>Vertebrata</taxon>
        <taxon>Euteleostomi</taxon>
        <taxon>Archelosauria</taxon>
        <taxon>Archosauria</taxon>
        <taxon>Dinosauria</taxon>
        <taxon>Saurischia</taxon>
        <taxon>Theropoda</taxon>
        <taxon>Coelurosauria</taxon>
        <taxon>Aves</taxon>
        <taxon>Neognathae</taxon>
        <taxon>Galloanserae</taxon>
        <taxon>Galliformes</taxon>
        <taxon>Phasianidae</taxon>
        <taxon>Phasianinae</taxon>
        <taxon>Chrysolophus</taxon>
    </lineage>
</organism>